<evidence type="ECO:0000313" key="4">
    <source>
        <dbReference type="Proteomes" id="UP000195043"/>
    </source>
</evidence>
<evidence type="ECO:0000256" key="1">
    <source>
        <dbReference type="SAM" id="SignalP"/>
    </source>
</evidence>
<keyword evidence="4" id="KW-1185">Reference proteome</keyword>
<dbReference type="AlphaFoldDB" id="A0A242A5L7"/>
<feature type="chain" id="PRO_5039617777" description="Transcobalamin-like C-terminal domain-containing protein" evidence="1">
    <location>
        <begin position="24"/>
        <end position="135"/>
    </location>
</feature>
<comment type="caution">
    <text evidence="3">The sequence shown here is derived from an EMBL/GenBank/DDBJ whole genome shotgun (WGS) entry which is preliminary data.</text>
</comment>
<sequence>MKKFTVISSLIIGLFVLSGCQTNQTPSQTSSQASTEATSAVVASSVKIVLTDGEDTIDSKSVAVQSGESLMDVLKEHFSVEEKDGFITSIEGHSQDESQNKYWTFTVNGEMGSKGADETIVEGGDQVDFALSVYE</sequence>
<protein>
    <recommendedName>
        <fullName evidence="2">Transcobalamin-like C-terminal domain-containing protein</fullName>
    </recommendedName>
</protein>
<organism evidence="3 4">
    <name type="scientific">Candidatus Enterococcus testudinis</name>
    <dbReference type="NCBI Taxonomy" id="1834191"/>
    <lineage>
        <taxon>Bacteria</taxon>
        <taxon>Bacillati</taxon>
        <taxon>Bacillota</taxon>
        <taxon>Bacilli</taxon>
        <taxon>Lactobacillales</taxon>
        <taxon>Enterococcaceae</taxon>
        <taxon>Enterococcus</taxon>
    </lineage>
</organism>
<dbReference type="OrthoDB" id="2870483at2"/>
<name>A0A242A5L7_9ENTE</name>
<dbReference type="InterPro" id="IPR027954">
    <property type="entry name" value="Transcobalamin-like_C"/>
</dbReference>
<proteinExistence type="predicted"/>
<feature type="domain" description="Transcobalamin-like C-terminal" evidence="2">
    <location>
        <begin position="67"/>
        <end position="131"/>
    </location>
</feature>
<keyword evidence="1" id="KW-0732">Signal</keyword>
<accession>A0A242A5L7</accession>
<evidence type="ECO:0000313" key="3">
    <source>
        <dbReference type="EMBL" id="OTN75903.1"/>
    </source>
</evidence>
<dbReference type="Pfam" id="PF14478">
    <property type="entry name" value="DUF4430"/>
    <property type="match status" value="1"/>
</dbReference>
<gene>
    <name evidence="3" type="ORF">A5886_000979</name>
</gene>
<evidence type="ECO:0000259" key="2">
    <source>
        <dbReference type="Pfam" id="PF14478"/>
    </source>
</evidence>
<dbReference type="EMBL" id="NGKU01000001">
    <property type="protein sequence ID" value="OTN75903.1"/>
    <property type="molecule type" value="Genomic_DNA"/>
</dbReference>
<reference evidence="3 4" key="1">
    <citation type="submission" date="2017-05" db="EMBL/GenBank/DDBJ databases">
        <title>The Genome Sequence of Enterococcus sp. 8G7_MSG3316.</title>
        <authorList>
            <consortium name="The Broad Institute Genomics Platform"/>
            <consortium name="The Broad Institute Genomic Center for Infectious Diseases"/>
            <person name="Earl A."/>
            <person name="Manson A."/>
            <person name="Schwartman J."/>
            <person name="Gilmore M."/>
            <person name="Abouelleil A."/>
            <person name="Cao P."/>
            <person name="Chapman S."/>
            <person name="Cusick C."/>
            <person name="Shea T."/>
            <person name="Young S."/>
            <person name="Neafsey D."/>
            <person name="Nusbaum C."/>
            <person name="Birren B."/>
        </authorList>
    </citation>
    <scope>NUCLEOTIDE SEQUENCE [LARGE SCALE GENOMIC DNA]</scope>
    <source>
        <strain evidence="3 4">8G7_MSG3316</strain>
    </source>
</reference>
<dbReference type="Proteomes" id="UP000195043">
    <property type="component" value="Unassembled WGS sequence"/>
</dbReference>
<dbReference type="STRING" id="1834191.A5886_000979"/>
<dbReference type="PROSITE" id="PS51257">
    <property type="entry name" value="PROKAR_LIPOPROTEIN"/>
    <property type="match status" value="1"/>
</dbReference>
<dbReference type="Gene3D" id="2.170.130.30">
    <property type="match status" value="1"/>
</dbReference>
<feature type="signal peptide" evidence="1">
    <location>
        <begin position="1"/>
        <end position="23"/>
    </location>
</feature>